<dbReference type="OrthoDB" id="922297at2"/>
<protein>
    <submittedName>
        <fullName evidence="2">DUF4158 domain-containing protein</fullName>
    </submittedName>
</protein>
<evidence type="ECO:0000313" key="2">
    <source>
        <dbReference type="EMBL" id="RNA60455.1"/>
    </source>
</evidence>
<dbReference type="AlphaFoldDB" id="A0A3M7TB40"/>
<organism evidence="2 3">
    <name type="scientific">Chryseobacterium nematophagum</name>
    <dbReference type="NCBI Taxonomy" id="2305228"/>
    <lineage>
        <taxon>Bacteria</taxon>
        <taxon>Pseudomonadati</taxon>
        <taxon>Bacteroidota</taxon>
        <taxon>Flavobacteriia</taxon>
        <taxon>Flavobacteriales</taxon>
        <taxon>Weeksellaceae</taxon>
        <taxon>Chryseobacterium group</taxon>
        <taxon>Chryseobacterium</taxon>
    </lineage>
</organism>
<dbReference type="Proteomes" id="UP000278775">
    <property type="component" value="Unassembled WGS sequence"/>
</dbReference>
<gene>
    <name evidence="2" type="ORF">D1631_18335</name>
</gene>
<dbReference type="Pfam" id="PF13700">
    <property type="entry name" value="DUF4158"/>
    <property type="match status" value="1"/>
</dbReference>
<proteinExistence type="predicted"/>
<dbReference type="InterPro" id="IPR025296">
    <property type="entry name" value="DUF4158"/>
</dbReference>
<evidence type="ECO:0000313" key="3">
    <source>
        <dbReference type="Proteomes" id="UP000278775"/>
    </source>
</evidence>
<accession>A0A3M7TB40</accession>
<dbReference type="EMBL" id="QWIU01000003">
    <property type="protein sequence ID" value="RNA60455.1"/>
    <property type="molecule type" value="Genomic_DNA"/>
</dbReference>
<evidence type="ECO:0000259" key="1">
    <source>
        <dbReference type="Pfam" id="PF13700"/>
    </source>
</evidence>
<name>A0A3M7TB40_9FLAO</name>
<reference evidence="2 3" key="1">
    <citation type="submission" date="2018-08" db="EMBL/GenBank/DDBJ databases">
        <title>Chryseobacterium nematophagum: a novel matrix digesting pathogen of nematodes.</title>
        <authorList>
            <person name="Page A."/>
            <person name="Roberts M."/>
            <person name="Felix M.-A."/>
            <person name="Weir W."/>
        </authorList>
    </citation>
    <scope>NUCLEOTIDE SEQUENCE [LARGE SCALE GENOMIC DNA]</scope>
    <source>
        <strain evidence="2 3">JUb129</strain>
    </source>
</reference>
<dbReference type="RefSeq" id="WP_122637853.1">
    <property type="nucleotide sequence ID" value="NZ_QWIU01000003.1"/>
</dbReference>
<comment type="caution">
    <text evidence="2">The sequence shown here is derived from an EMBL/GenBank/DDBJ whole genome shotgun (WGS) entry which is preliminary data.</text>
</comment>
<feature type="domain" description="DUF4158" evidence="1">
    <location>
        <begin position="7"/>
        <end position="139"/>
    </location>
</feature>
<sequence length="144" mass="17202">MRTELISKSQQIEFDSPPKFSLVERRMIFEIPDGFKLYLKKLESPTSIVGFILQYGYFKSSGKFFYVNVFNSEDIAAICRWNEIDKNMIDWKNYHRSTLHNQQKIIRTYFGVRPFLENEKVMVFSEATRLLKKQKRPNNICFPL</sequence>